<dbReference type="PATRIC" id="fig|251221.4.peg.3014"/>
<dbReference type="STRING" id="251221.gene:10760489"/>
<feature type="transmembrane region" description="Helical" evidence="1">
    <location>
        <begin position="12"/>
        <end position="32"/>
    </location>
</feature>
<dbReference type="Gene3D" id="2.130.10.10">
    <property type="entry name" value="YVTN repeat-like/Quinoprotein amine dehydrogenase"/>
    <property type="match status" value="2"/>
</dbReference>
<reference evidence="2 3" key="1">
    <citation type="journal article" date="2003" name="DNA Res.">
        <title>Complete genome structure of Gloeobacter violaceus PCC 7421, a cyanobacterium that lacks thylakoids.</title>
        <authorList>
            <person name="Nakamura Y."/>
            <person name="Kaneko T."/>
            <person name="Sato S."/>
            <person name="Mimuro M."/>
            <person name="Miyashita H."/>
            <person name="Tsuchiya T."/>
            <person name="Sasamoto S."/>
            <person name="Watanabe A."/>
            <person name="Kawashima K."/>
            <person name="Kishida Y."/>
            <person name="Kiyokawa C."/>
            <person name="Kohara M."/>
            <person name="Matsumoto M."/>
            <person name="Matsuno A."/>
            <person name="Nakazaki N."/>
            <person name="Shimpo S."/>
            <person name="Takeuchi C."/>
            <person name="Yamada M."/>
            <person name="Tabata S."/>
        </authorList>
    </citation>
    <scope>NUCLEOTIDE SEQUENCE [LARGE SCALE GENOMIC DNA]</scope>
    <source>
        <strain evidence="3">ATCC 29082 / PCC 7421</strain>
    </source>
</reference>
<accession>Q7NCJ4</accession>
<keyword evidence="1" id="KW-0812">Transmembrane</keyword>
<dbReference type="KEGG" id="gvi:gll2985"/>
<dbReference type="InterPro" id="IPR011048">
    <property type="entry name" value="Haem_d1_sf"/>
</dbReference>
<dbReference type="SUPFAM" id="SSF51004">
    <property type="entry name" value="C-terminal (heme d1) domain of cytochrome cd1-nitrite reductase"/>
    <property type="match status" value="1"/>
</dbReference>
<dbReference type="EMBL" id="BA000045">
    <property type="protein sequence ID" value="BAC90926.1"/>
    <property type="molecule type" value="Genomic_DNA"/>
</dbReference>
<proteinExistence type="predicted"/>
<dbReference type="Proteomes" id="UP000000557">
    <property type="component" value="Chromosome"/>
</dbReference>
<dbReference type="PANTHER" id="PTHR47197">
    <property type="entry name" value="PROTEIN NIRF"/>
    <property type="match status" value="1"/>
</dbReference>
<protein>
    <submittedName>
        <fullName evidence="2">Gll2985 protein</fullName>
    </submittedName>
</protein>
<dbReference type="EnsemblBacteria" id="BAC90926">
    <property type="protein sequence ID" value="BAC90926"/>
    <property type="gene ID" value="BAC90926"/>
</dbReference>
<dbReference type="InterPro" id="IPR051200">
    <property type="entry name" value="Host-pathogen_enzymatic-act"/>
</dbReference>
<name>Q7NCJ4_GLOVI</name>
<keyword evidence="3" id="KW-1185">Reference proteome</keyword>
<organism evidence="2 3">
    <name type="scientific">Gloeobacter violaceus (strain ATCC 29082 / PCC 7421)</name>
    <dbReference type="NCBI Taxonomy" id="251221"/>
    <lineage>
        <taxon>Bacteria</taxon>
        <taxon>Bacillati</taxon>
        <taxon>Cyanobacteriota</taxon>
        <taxon>Cyanophyceae</taxon>
        <taxon>Gloeobacterales</taxon>
        <taxon>Gloeobacteraceae</taxon>
        <taxon>Gloeobacter</taxon>
    </lineage>
</organism>
<dbReference type="OrthoDB" id="916694at2"/>
<evidence type="ECO:0000313" key="2">
    <source>
        <dbReference type="EMBL" id="BAC90926.1"/>
    </source>
</evidence>
<dbReference type="InterPro" id="IPR015943">
    <property type="entry name" value="WD40/YVTN_repeat-like_dom_sf"/>
</dbReference>
<sequence length="460" mass="49006">MGVAVKDFTRGRWLWVVGIVAAIAIVGLVSVADPLPVAERASDRRPLPFAGRALLIASDGDMVGTAYSDGKLNRLSGIEDALTVIDLPLPAAASKVASVAVSNSVMSWPQILATAPDGSRAYVVEVRGRPPQGVQEYADLDTGMPTGSLLTVVDLTHPGGPTVLETVPVGRNPRQIAISPDGRLLAIGVEEPGRELLLVELVAGRPGRRFSYAIADASGQSARITSVGWHPSGRFLALNLNDREMAFFEVLTDQKAATATLRPQGERLVTGVRLGVGRFSPDGRHYLLTDLKWGERPLGYLLNPRGELIAVRFDAGPALGAKHRVVCRIEVGLSPEGFAVSPDGLLVATVNMRRTYLPDWLPVWPGKARSSLSLVKRNPQSGQLTVVGEYGFEGVLPEDAVFDAAGRALAVAVYHYREPRASVQNQQLTVEAASSFLETTSTSFAYAAFCLAAASGTLTR</sequence>
<evidence type="ECO:0000313" key="3">
    <source>
        <dbReference type="Proteomes" id="UP000000557"/>
    </source>
</evidence>
<dbReference type="eggNOG" id="COG3391">
    <property type="taxonomic scope" value="Bacteria"/>
</dbReference>
<dbReference type="AlphaFoldDB" id="Q7NCJ4"/>
<reference evidence="2 3" key="2">
    <citation type="journal article" date="2003" name="DNA Res.">
        <title>Complete genome structure of Gloeobacter violaceus PCC 7421, a cyanobacterium that lacks thylakoids (supplement).</title>
        <authorList>
            <person name="Nakamura Y."/>
            <person name="Kaneko T."/>
            <person name="Sato S."/>
            <person name="Mimuro M."/>
            <person name="Miyashita H."/>
            <person name="Tsuchiya T."/>
            <person name="Sasamoto S."/>
            <person name="Watanabe A."/>
            <person name="Kawashima K."/>
            <person name="Kishida Y."/>
            <person name="Kiyokawa C."/>
            <person name="Kohara M."/>
            <person name="Matsumoto M."/>
            <person name="Matsuno A."/>
            <person name="Nakazaki N."/>
            <person name="Shimpo S."/>
            <person name="Takeuchi C."/>
            <person name="Yamada M."/>
            <person name="Tabata S."/>
        </authorList>
    </citation>
    <scope>NUCLEOTIDE SEQUENCE [LARGE SCALE GENOMIC DNA]</scope>
    <source>
        <strain evidence="3">ATCC 29082 / PCC 7421</strain>
    </source>
</reference>
<gene>
    <name evidence="2" type="ordered locus">gll2985</name>
</gene>
<keyword evidence="1" id="KW-1133">Transmembrane helix</keyword>
<keyword evidence="1" id="KW-0472">Membrane</keyword>
<dbReference type="PANTHER" id="PTHR47197:SF3">
    <property type="entry name" value="DIHYDRO-HEME D1 DEHYDROGENASE"/>
    <property type="match status" value="1"/>
</dbReference>
<dbReference type="PhylomeDB" id="Q7NCJ4"/>
<evidence type="ECO:0000256" key="1">
    <source>
        <dbReference type="SAM" id="Phobius"/>
    </source>
</evidence>
<dbReference type="HOGENOM" id="CLU_052479_0_0_3"/>
<dbReference type="InParanoid" id="Q7NCJ4"/>